<dbReference type="GO" id="GO:0045814">
    <property type="term" value="P:negative regulation of gene expression, epigenetic"/>
    <property type="evidence" value="ECO:0007669"/>
    <property type="project" value="TreeGrafter"/>
</dbReference>
<dbReference type="GO" id="GO:0003682">
    <property type="term" value="F:chromatin binding"/>
    <property type="evidence" value="ECO:0007669"/>
    <property type="project" value="TreeGrafter"/>
</dbReference>
<dbReference type="EMBL" id="BSYR01000077">
    <property type="protein sequence ID" value="GMJ15395.1"/>
    <property type="molecule type" value="Genomic_DNA"/>
</dbReference>
<evidence type="ECO:0000256" key="3">
    <source>
        <dbReference type="PROSITE-ProRule" id="PRU00108"/>
    </source>
</evidence>
<dbReference type="GO" id="GO:0005634">
    <property type="term" value="C:nucleus"/>
    <property type="evidence" value="ECO:0007669"/>
    <property type="project" value="UniProtKB-SubCell"/>
</dbReference>
<dbReference type="Pfam" id="PF00046">
    <property type="entry name" value="Homeodomain"/>
    <property type="match status" value="1"/>
</dbReference>
<keyword evidence="2 3" id="KW-0539">Nucleus</keyword>
<gene>
    <name evidence="6" type="ORF">HRI_005208700</name>
</gene>
<keyword evidence="7" id="KW-1185">Reference proteome</keyword>
<dbReference type="Gene3D" id="1.10.10.60">
    <property type="entry name" value="Homeodomain-like"/>
    <property type="match status" value="1"/>
</dbReference>
<comment type="subcellular location">
    <subcellularLocation>
        <location evidence="1 3 4">Nucleus</location>
    </subcellularLocation>
</comment>
<evidence type="ECO:0000256" key="2">
    <source>
        <dbReference type="ARBA" id="ARBA00023242"/>
    </source>
</evidence>
<dbReference type="SUPFAM" id="SSF46689">
    <property type="entry name" value="Homeodomain-like"/>
    <property type="match status" value="1"/>
</dbReference>
<dbReference type="OrthoDB" id="1903104at2759"/>
<dbReference type="PANTHER" id="PTHR12628">
    <property type="entry name" value="POLYCOMB-LIKE TRANSCRIPTION FACTOR"/>
    <property type="match status" value="1"/>
</dbReference>
<dbReference type="PROSITE" id="PS50071">
    <property type="entry name" value="HOMEOBOX_2"/>
    <property type="match status" value="1"/>
</dbReference>
<dbReference type="GO" id="GO:0003677">
    <property type="term" value="F:DNA binding"/>
    <property type="evidence" value="ECO:0007669"/>
    <property type="project" value="UniProtKB-UniRule"/>
</dbReference>
<dbReference type="CDD" id="cd00086">
    <property type="entry name" value="homeodomain"/>
    <property type="match status" value="1"/>
</dbReference>
<proteinExistence type="predicted"/>
<protein>
    <recommendedName>
        <fullName evidence="5">Homeobox domain-containing protein</fullName>
    </recommendedName>
</protein>
<feature type="DNA-binding region" description="Homeobox" evidence="3">
    <location>
        <begin position="3"/>
        <end position="54"/>
    </location>
</feature>
<evidence type="ECO:0000313" key="6">
    <source>
        <dbReference type="EMBL" id="GMJ15395.1"/>
    </source>
</evidence>
<accession>A0A9W7JJ10</accession>
<name>A0A9W7JJ10_HIBTR</name>
<evidence type="ECO:0000313" key="7">
    <source>
        <dbReference type="Proteomes" id="UP001165190"/>
    </source>
</evidence>
<sequence>MLEFSNKSKLRQVFAENELPSRVIREKLSKELGLDPEKVNKWFENARYLALKSRKVCLHSLSLSLLFS</sequence>
<dbReference type="InterPro" id="IPR009057">
    <property type="entry name" value="Homeodomain-like_sf"/>
</dbReference>
<comment type="caution">
    <text evidence="6">The sequence shown here is derived from an EMBL/GenBank/DDBJ whole genome shotgun (WGS) entry which is preliminary data.</text>
</comment>
<dbReference type="SMART" id="SM00389">
    <property type="entry name" value="HOX"/>
    <property type="match status" value="1"/>
</dbReference>
<feature type="domain" description="Homeobox" evidence="5">
    <location>
        <begin position="1"/>
        <end position="53"/>
    </location>
</feature>
<keyword evidence="3 4" id="KW-0238">DNA-binding</keyword>
<dbReference type="Proteomes" id="UP001165190">
    <property type="component" value="Unassembled WGS sequence"/>
</dbReference>
<keyword evidence="3 4" id="KW-0371">Homeobox</keyword>
<dbReference type="InterPro" id="IPR001356">
    <property type="entry name" value="HD"/>
</dbReference>
<evidence type="ECO:0000259" key="5">
    <source>
        <dbReference type="PROSITE" id="PS50071"/>
    </source>
</evidence>
<evidence type="ECO:0000256" key="4">
    <source>
        <dbReference type="RuleBase" id="RU000682"/>
    </source>
</evidence>
<organism evidence="6 7">
    <name type="scientific">Hibiscus trionum</name>
    <name type="common">Flower of an hour</name>
    <dbReference type="NCBI Taxonomy" id="183268"/>
    <lineage>
        <taxon>Eukaryota</taxon>
        <taxon>Viridiplantae</taxon>
        <taxon>Streptophyta</taxon>
        <taxon>Embryophyta</taxon>
        <taxon>Tracheophyta</taxon>
        <taxon>Spermatophyta</taxon>
        <taxon>Magnoliopsida</taxon>
        <taxon>eudicotyledons</taxon>
        <taxon>Gunneridae</taxon>
        <taxon>Pentapetalae</taxon>
        <taxon>rosids</taxon>
        <taxon>malvids</taxon>
        <taxon>Malvales</taxon>
        <taxon>Malvaceae</taxon>
        <taxon>Malvoideae</taxon>
        <taxon>Hibiscus</taxon>
    </lineage>
</organism>
<reference evidence="6" key="1">
    <citation type="submission" date="2023-05" db="EMBL/GenBank/DDBJ databases">
        <title>Genome and transcriptome analyses reveal genes involved in the formation of fine ridges on petal epidermal cells in Hibiscus trionum.</title>
        <authorList>
            <person name="Koshimizu S."/>
            <person name="Masuda S."/>
            <person name="Ishii T."/>
            <person name="Shirasu K."/>
            <person name="Hoshino A."/>
            <person name="Arita M."/>
        </authorList>
    </citation>
    <scope>NUCLEOTIDE SEQUENCE</scope>
    <source>
        <strain evidence="6">Hamamatsu line</strain>
    </source>
</reference>
<dbReference type="AlphaFoldDB" id="A0A9W7JJ10"/>
<evidence type="ECO:0000256" key="1">
    <source>
        <dbReference type="ARBA" id="ARBA00004123"/>
    </source>
</evidence>
<dbReference type="PANTHER" id="PTHR12628:SF10">
    <property type="entry name" value="HOMEOBOX DOMAIN-CONTAINING PROTEIN"/>
    <property type="match status" value="1"/>
</dbReference>